<gene>
    <name evidence="2" type="ORF">Ae201684_007890</name>
</gene>
<reference evidence="2 3" key="1">
    <citation type="submission" date="2019-07" db="EMBL/GenBank/DDBJ databases">
        <title>Genomics analysis of Aphanomyces spp. identifies a new class of oomycete effector associated with host adaptation.</title>
        <authorList>
            <person name="Gaulin E."/>
        </authorList>
    </citation>
    <scope>NUCLEOTIDE SEQUENCE [LARGE SCALE GENOMIC DNA]</scope>
    <source>
        <strain evidence="2 3">ATCC 201684</strain>
    </source>
</reference>
<dbReference type="AlphaFoldDB" id="A0A6G0X7H7"/>
<proteinExistence type="predicted"/>
<feature type="compositionally biased region" description="Basic and acidic residues" evidence="1">
    <location>
        <begin position="162"/>
        <end position="186"/>
    </location>
</feature>
<feature type="compositionally biased region" description="Basic and acidic residues" evidence="1">
    <location>
        <begin position="43"/>
        <end position="58"/>
    </location>
</feature>
<feature type="compositionally biased region" description="Pro residues" evidence="1">
    <location>
        <begin position="214"/>
        <end position="224"/>
    </location>
</feature>
<evidence type="ECO:0000256" key="1">
    <source>
        <dbReference type="SAM" id="MobiDB-lite"/>
    </source>
</evidence>
<evidence type="ECO:0008006" key="4">
    <source>
        <dbReference type="Google" id="ProtNLM"/>
    </source>
</evidence>
<protein>
    <recommendedName>
        <fullName evidence="4">TPX2 central domain-containing protein</fullName>
    </recommendedName>
</protein>
<dbReference type="EMBL" id="VJMJ01000093">
    <property type="protein sequence ID" value="KAF0735888.1"/>
    <property type="molecule type" value="Genomic_DNA"/>
</dbReference>
<evidence type="ECO:0000313" key="2">
    <source>
        <dbReference type="EMBL" id="KAF0735888.1"/>
    </source>
</evidence>
<feature type="compositionally biased region" description="Basic and acidic residues" evidence="1">
    <location>
        <begin position="228"/>
        <end position="244"/>
    </location>
</feature>
<feature type="region of interest" description="Disordered" evidence="1">
    <location>
        <begin position="142"/>
        <end position="254"/>
    </location>
</feature>
<feature type="compositionally biased region" description="Polar residues" evidence="1">
    <location>
        <begin position="192"/>
        <end position="211"/>
    </location>
</feature>
<accession>A0A6G0X7H7</accession>
<feature type="compositionally biased region" description="Polar residues" evidence="1">
    <location>
        <begin position="59"/>
        <end position="74"/>
    </location>
</feature>
<sequence length="254" mass="28272">MSNVPEDDDGSFFEFNAPSYYDLLNDGEFEKSYVNNADGYFDQFHDGDWDNNEDDQRSNTDSAPDSLEDTSQNVSSHSSSNGTRKNTTHPVAPKLRSAKRAEAMKNSRKPHTPLDADTIELQKKFHAMPIPISLDIAPNIAPNSTKPLTQPVMPKLATLARLGEKKPPTSKDSADDQSEKREDKPRSLPKKQVTQPVPFNLSKSNRTPTSASKPSPPKPSPPKPITFEVDRRAKAREDHARSRECCQGQSRRSA</sequence>
<evidence type="ECO:0000313" key="3">
    <source>
        <dbReference type="Proteomes" id="UP000481153"/>
    </source>
</evidence>
<dbReference type="VEuPathDB" id="FungiDB:AeMF1_003770"/>
<keyword evidence="3" id="KW-1185">Reference proteome</keyword>
<comment type="caution">
    <text evidence="2">The sequence shown here is derived from an EMBL/GenBank/DDBJ whole genome shotgun (WGS) entry which is preliminary data.</text>
</comment>
<organism evidence="2 3">
    <name type="scientific">Aphanomyces euteiches</name>
    <dbReference type="NCBI Taxonomy" id="100861"/>
    <lineage>
        <taxon>Eukaryota</taxon>
        <taxon>Sar</taxon>
        <taxon>Stramenopiles</taxon>
        <taxon>Oomycota</taxon>
        <taxon>Saprolegniomycetes</taxon>
        <taxon>Saprolegniales</taxon>
        <taxon>Verrucalvaceae</taxon>
        <taxon>Aphanomyces</taxon>
    </lineage>
</organism>
<dbReference type="Proteomes" id="UP000481153">
    <property type="component" value="Unassembled WGS sequence"/>
</dbReference>
<feature type="region of interest" description="Disordered" evidence="1">
    <location>
        <begin position="40"/>
        <end position="116"/>
    </location>
</feature>
<name>A0A6G0X7H7_9STRA</name>